<protein>
    <recommendedName>
        <fullName evidence="17">Serine/threonine-protein kinase StkP</fullName>
        <ecNumber evidence="2">2.7.11.1</ecNumber>
    </recommendedName>
    <alternativeName>
        <fullName evidence="18">Eukaryotic-type Ser/Thr protein kinase</fullName>
    </alternativeName>
</protein>
<proteinExistence type="predicted"/>
<keyword evidence="9 24" id="KW-0418">Kinase</keyword>
<dbReference type="FunFam" id="1.10.510.10:FF:000021">
    <property type="entry name" value="Serine/threonine protein kinase"/>
    <property type="match status" value="1"/>
</dbReference>
<dbReference type="SMART" id="SM00740">
    <property type="entry name" value="PASTA"/>
    <property type="match status" value="3"/>
</dbReference>
<evidence type="ECO:0000256" key="14">
    <source>
        <dbReference type="ARBA" id="ARBA00023306"/>
    </source>
</evidence>
<dbReference type="Pfam" id="PF03793">
    <property type="entry name" value="PASTA"/>
    <property type="match status" value="3"/>
</dbReference>
<dbReference type="SMR" id="A0A829BPR2"/>
<evidence type="ECO:0000259" key="22">
    <source>
        <dbReference type="PROSITE" id="PS50011"/>
    </source>
</evidence>
<dbReference type="PROSITE" id="PS50011">
    <property type="entry name" value="PROTEIN_KINASE_DOM"/>
    <property type="match status" value="1"/>
</dbReference>
<evidence type="ECO:0000256" key="19">
    <source>
        <dbReference type="PROSITE-ProRule" id="PRU10141"/>
    </source>
</evidence>
<gene>
    <name evidence="24" type="ORF">SMU82_01981</name>
</gene>
<keyword evidence="21" id="KW-0472">Membrane</keyword>
<dbReference type="EC" id="2.7.11.1" evidence="2"/>
<evidence type="ECO:0000256" key="4">
    <source>
        <dbReference type="ARBA" id="ARBA00022618"/>
    </source>
</evidence>
<keyword evidence="3 24" id="KW-0723">Serine/threonine-protein kinase</keyword>
<evidence type="ECO:0000256" key="2">
    <source>
        <dbReference type="ARBA" id="ARBA00012513"/>
    </source>
</evidence>
<dbReference type="InterPro" id="IPR008271">
    <property type="entry name" value="Ser/Thr_kinase_AS"/>
</dbReference>
<evidence type="ECO:0000256" key="20">
    <source>
        <dbReference type="SAM" id="MobiDB-lite"/>
    </source>
</evidence>
<evidence type="ECO:0000256" key="21">
    <source>
        <dbReference type="SAM" id="Phobius"/>
    </source>
</evidence>
<dbReference type="PROSITE" id="PS00108">
    <property type="entry name" value="PROTEIN_KINASE_ST"/>
    <property type="match status" value="1"/>
</dbReference>
<feature type="domain" description="Protein kinase" evidence="22">
    <location>
        <begin position="12"/>
        <end position="273"/>
    </location>
</feature>
<dbReference type="FunFam" id="3.30.200.20:FF:000035">
    <property type="entry name" value="Serine/threonine protein kinase Stk1"/>
    <property type="match status" value="1"/>
</dbReference>
<keyword evidence="13" id="KW-0717">Septation</keyword>
<dbReference type="GO" id="GO:0008360">
    <property type="term" value="P:regulation of cell shape"/>
    <property type="evidence" value="ECO:0007669"/>
    <property type="project" value="UniProtKB-KW"/>
</dbReference>
<keyword evidence="7" id="KW-0677">Repeat</keyword>
<dbReference type="PROSITE" id="PS51178">
    <property type="entry name" value="PASTA"/>
    <property type="match status" value="2"/>
</dbReference>
<keyword evidence="8 19" id="KW-0547">Nucleotide-binding</keyword>
<dbReference type="SUPFAM" id="SSF56112">
    <property type="entry name" value="Protein kinase-like (PK-like)"/>
    <property type="match status" value="1"/>
</dbReference>
<evidence type="ECO:0000256" key="3">
    <source>
        <dbReference type="ARBA" id="ARBA00022527"/>
    </source>
</evidence>
<dbReference type="GO" id="GO:0000917">
    <property type="term" value="P:division septum assembly"/>
    <property type="evidence" value="ECO:0007669"/>
    <property type="project" value="UniProtKB-KW"/>
</dbReference>
<dbReference type="Proteomes" id="UP000011676">
    <property type="component" value="Unassembled WGS sequence"/>
</dbReference>
<dbReference type="SMART" id="SM00220">
    <property type="entry name" value="S_TKc"/>
    <property type="match status" value="1"/>
</dbReference>
<dbReference type="Pfam" id="PF00069">
    <property type="entry name" value="Pkinase"/>
    <property type="match status" value="1"/>
</dbReference>
<name>A0A829BPR2_STRMG</name>
<evidence type="ECO:0000256" key="1">
    <source>
        <dbReference type="ARBA" id="ARBA00004162"/>
    </source>
</evidence>
<keyword evidence="10 19" id="KW-0067">ATP-binding</keyword>
<evidence type="ECO:0000256" key="16">
    <source>
        <dbReference type="ARBA" id="ARBA00048679"/>
    </source>
</evidence>
<keyword evidence="14" id="KW-0131">Cell cycle</keyword>
<comment type="caution">
    <text evidence="24">The sequence shown here is derived from an EMBL/GenBank/DDBJ whole genome shotgun (WGS) entry which is preliminary data.</text>
</comment>
<feature type="transmembrane region" description="Helical" evidence="21">
    <location>
        <begin position="344"/>
        <end position="364"/>
    </location>
</feature>
<feature type="compositionally biased region" description="Basic residues" evidence="20">
    <location>
        <begin position="324"/>
        <end position="336"/>
    </location>
</feature>
<evidence type="ECO:0000256" key="5">
    <source>
        <dbReference type="ARBA" id="ARBA00022679"/>
    </source>
</evidence>
<dbReference type="PROSITE" id="PS00107">
    <property type="entry name" value="PROTEIN_KINASE_ATP"/>
    <property type="match status" value="1"/>
</dbReference>
<dbReference type="PANTHER" id="PTHR43289">
    <property type="entry name" value="MITOGEN-ACTIVATED PROTEIN KINASE KINASE KINASE 20-RELATED"/>
    <property type="match status" value="1"/>
</dbReference>
<comment type="catalytic activity">
    <reaction evidence="16">
        <text>L-seryl-[protein] + ATP = O-phospho-L-seryl-[protein] + ADP + H(+)</text>
        <dbReference type="Rhea" id="RHEA:17989"/>
        <dbReference type="Rhea" id="RHEA-COMP:9863"/>
        <dbReference type="Rhea" id="RHEA-COMP:11604"/>
        <dbReference type="ChEBI" id="CHEBI:15378"/>
        <dbReference type="ChEBI" id="CHEBI:29999"/>
        <dbReference type="ChEBI" id="CHEBI:30616"/>
        <dbReference type="ChEBI" id="CHEBI:83421"/>
        <dbReference type="ChEBI" id="CHEBI:456216"/>
        <dbReference type="EC" id="2.7.11.1"/>
    </reaction>
</comment>
<evidence type="ECO:0000256" key="9">
    <source>
        <dbReference type="ARBA" id="ARBA00022777"/>
    </source>
</evidence>
<dbReference type="RefSeq" id="WP_002263039.1">
    <property type="nucleotide sequence ID" value="NZ_AHSR01000007.1"/>
</dbReference>
<dbReference type="GO" id="GO:0004674">
    <property type="term" value="F:protein serine/threonine kinase activity"/>
    <property type="evidence" value="ECO:0007669"/>
    <property type="project" value="UniProtKB-KW"/>
</dbReference>
<dbReference type="PANTHER" id="PTHR43289:SF34">
    <property type="entry name" value="SERINE_THREONINE-PROTEIN KINASE YBDM-RELATED"/>
    <property type="match status" value="1"/>
</dbReference>
<dbReference type="InterPro" id="IPR000719">
    <property type="entry name" value="Prot_kinase_dom"/>
</dbReference>
<evidence type="ECO:0000256" key="7">
    <source>
        <dbReference type="ARBA" id="ARBA00022737"/>
    </source>
</evidence>
<evidence type="ECO:0000256" key="8">
    <source>
        <dbReference type="ARBA" id="ARBA00022741"/>
    </source>
</evidence>
<dbReference type="AlphaFoldDB" id="A0A829BPR2"/>
<dbReference type="GeneID" id="93859948"/>
<feature type="binding site" evidence="19">
    <location>
        <position position="42"/>
    </location>
    <ligand>
        <name>ATP</name>
        <dbReference type="ChEBI" id="CHEBI:30616"/>
    </ligand>
</feature>
<comment type="subcellular location">
    <subcellularLocation>
        <location evidence="1">Cell membrane</location>
        <topology evidence="1">Single-pass membrane protein</topology>
    </subcellularLocation>
</comment>
<evidence type="ECO:0000313" key="25">
    <source>
        <dbReference type="Proteomes" id="UP000011676"/>
    </source>
</evidence>
<comment type="catalytic activity">
    <reaction evidence="15">
        <text>L-threonyl-[protein] + ATP = O-phospho-L-threonyl-[protein] + ADP + H(+)</text>
        <dbReference type="Rhea" id="RHEA:46608"/>
        <dbReference type="Rhea" id="RHEA-COMP:11060"/>
        <dbReference type="Rhea" id="RHEA-COMP:11605"/>
        <dbReference type="ChEBI" id="CHEBI:15378"/>
        <dbReference type="ChEBI" id="CHEBI:30013"/>
        <dbReference type="ChEBI" id="CHEBI:30616"/>
        <dbReference type="ChEBI" id="CHEBI:61977"/>
        <dbReference type="ChEBI" id="CHEBI:456216"/>
        <dbReference type="EC" id="2.7.11.1"/>
    </reaction>
</comment>
<sequence>MIQIGKLFAGRYRILQSIGRGGMADVYLANDLILDNEEVAIKVLRTNYQTDQVAVTRFQREARAMAELNHPNIVAIRDIGEEDGQQFLAMEYVDGADLKKYIQDHAPLSNAEVIRIMKEVLSAMTLAHQKGIIHRDLKPQNVLLTKDGTAKVTDFGIAVAFAETSLTQTNSMLGSVHYLSPEQARGSKATVQSDIYAMGIMLFEMLTGHIPYDGDSAVTIALQHFQKPLPSIIAENKNVPQALENVVIKATAKRLTDRYHSTQEMLQDLRTSLQPNRSRERKLVFSDASDTKPLPKLEQAAANSLAAQSLKNKTSNQDKVDHKSKPKTKPQPKPKKKRHFLARFFKIFFILVAIGIAVLTYLVLTKPSTVSVPDVSGDKLSTAKMIIRKSGLKVGDVQKIEDDNVGAGKVVRTNPSAGSKKREGSSVDIFVASAKGFKMEDYTGQDYKDAIDNLTNNYGVSRDSIVLKEVSSDDYSGGTVIGQSPKPGKTYHPSSDKKITLKVVKVTMPNLKNSTYEEAVSTLTAMGISSSRIKAYDASDYSSEISSPSSSSLVVGQSPYYGNTVSLSSNDDIILYVSTSGGSHSGSSSSESSNSEGTTSSEASTDSSSSATTTSH</sequence>
<evidence type="ECO:0000259" key="23">
    <source>
        <dbReference type="PROSITE" id="PS51178"/>
    </source>
</evidence>
<feature type="domain" description="PASTA" evidence="23">
    <location>
        <begin position="502"/>
        <end position="579"/>
    </location>
</feature>
<evidence type="ECO:0000256" key="6">
    <source>
        <dbReference type="ARBA" id="ARBA00022692"/>
    </source>
</evidence>
<feature type="region of interest" description="Disordered" evidence="20">
    <location>
        <begin position="578"/>
        <end position="616"/>
    </location>
</feature>
<evidence type="ECO:0000256" key="12">
    <source>
        <dbReference type="ARBA" id="ARBA00022989"/>
    </source>
</evidence>
<evidence type="ECO:0000256" key="18">
    <source>
        <dbReference type="ARBA" id="ARBA00083397"/>
    </source>
</evidence>
<evidence type="ECO:0000256" key="17">
    <source>
        <dbReference type="ARBA" id="ARBA00067687"/>
    </source>
</evidence>
<organism evidence="24 25">
    <name type="scientific">Streptococcus mutans SM6</name>
    <dbReference type="NCBI Taxonomy" id="857119"/>
    <lineage>
        <taxon>Bacteria</taxon>
        <taxon>Bacillati</taxon>
        <taxon>Bacillota</taxon>
        <taxon>Bacilli</taxon>
        <taxon>Lactobacillales</taxon>
        <taxon>Streptococcaceae</taxon>
        <taxon>Streptococcus</taxon>
    </lineage>
</organism>
<dbReference type="InterPro" id="IPR017441">
    <property type="entry name" value="Protein_kinase_ATP_BS"/>
</dbReference>
<keyword evidence="4" id="KW-0132">Cell division</keyword>
<evidence type="ECO:0000256" key="11">
    <source>
        <dbReference type="ARBA" id="ARBA00022960"/>
    </source>
</evidence>
<keyword evidence="6 21" id="KW-0812">Transmembrane</keyword>
<dbReference type="EMBL" id="AHSR01000007">
    <property type="protein sequence ID" value="EMC25238.1"/>
    <property type="molecule type" value="Genomic_DNA"/>
</dbReference>
<evidence type="ECO:0000256" key="10">
    <source>
        <dbReference type="ARBA" id="ARBA00022840"/>
    </source>
</evidence>
<dbReference type="CDD" id="cd14014">
    <property type="entry name" value="STKc_PknB_like"/>
    <property type="match status" value="1"/>
</dbReference>
<keyword evidence="11" id="KW-0133">Cell shape</keyword>
<dbReference type="Gene3D" id="1.10.510.10">
    <property type="entry name" value="Transferase(Phosphotransferase) domain 1"/>
    <property type="match status" value="1"/>
</dbReference>
<dbReference type="NCBIfam" id="NF033483">
    <property type="entry name" value="PknB_PASTA_kin"/>
    <property type="match status" value="1"/>
</dbReference>
<reference evidence="24 25" key="1">
    <citation type="journal article" date="2013" name="Mol. Biol. Evol.">
        <title>Evolutionary and population genomics of the cavity causing bacteria Streptococcus mutans.</title>
        <authorList>
            <person name="Cornejo O.E."/>
            <person name="Lefebure T."/>
            <person name="Pavinski Bitar P.D."/>
            <person name="Lang P."/>
            <person name="Richards V.P."/>
            <person name="Eilertson K."/>
            <person name="Do T."/>
            <person name="Beighton D."/>
            <person name="Zeng L."/>
            <person name="Ahn S.J."/>
            <person name="Burne R.A."/>
            <person name="Siepel A."/>
            <person name="Bustamante C.D."/>
            <person name="Stanhope M.J."/>
        </authorList>
    </citation>
    <scope>NUCLEOTIDE SEQUENCE [LARGE SCALE GENOMIC DNA]</scope>
    <source>
        <strain evidence="24 25">SM6</strain>
    </source>
</reference>
<keyword evidence="5" id="KW-0808">Transferase</keyword>
<dbReference type="Gene3D" id="3.30.200.20">
    <property type="entry name" value="Phosphorylase Kinase, domain 1"/>
    <property type="match status" value="1"/>
</dbReference>
<dbReference type="InterPro" id="IPR005543">
    <property type="entry name" value="PASTA_dom"/>
</dbReference>
<keyword evidence="12 21" id="KW-1133">Transmembrane helix</keyword>
<evidence type="ECO:0000313" key="24">
    <source>
        <dbReference type="EMBL" id="EMC25238.1"/>
    </source>
</evidence>
<feature type="domain" description="PASTA" evidence="23">
    <location>
        <begin position="366"/>
        <end position="433"/>
    </location>
</feature>
<dbReference type="GO" id="GO:0005886">
    <property type="term" value="C:plasma membrane"/>
    <property type="evidence" value="ECO:0007669"/>
    <property type="project" value="UniProtKB-SubCell"/>
</dbReference>
<dbReference type="CDD" id="cd06577">
    <property type="entry name" value="PASTA_pknB"/>
    <property type="match status" value="2"/>
</dbReference>
<dbReference type="Gene3D" id="3.30.10.20">
    <property type="match status" value="3"/>
</dbReference>
<evidence type="ECO:0000256" key="15">
    <source>
        <dbReference type="ARBA" id="ARBA00047899"/>
    </source>
</evidence>
<dbReference type="GO" id="GO:0005524">
    <property type="term" value="F:ATP binding"/>
    <property type="evidence" value="ECO:0007669"/>
    <property type="project" value="UniProtKB-UniRule"/>
</dbReference>
<feature type="region of interest" description="Disordered" evidence="20">
    <location>
        <begin position="309"/>
        <end position="336"/>
    </location>
</feature>
<dbReference type="InterPro" id="IPR011009">
    <property type="entry name" value="Kinase-like_dom_sf"/>
</dbReference>
<evidence type="ECO:0000256" key="13">
    <source>
        <dbReference type="ARBA" id="ARBA00023210"/>
    </source>
</evidence>
<accession>A0A829BPR2</accession>